<feature type="region of interest" description="Disordered" evidence="1">
    <location>
        <begin position="307"/>
        <end position="327"/>
    </location>
</feature>
<proteinExistence type="predicted"/>
<evidence type="ECO:0000313" key="5">
    <source>
        <dbReference type="Proteomes" id="UP001183414"/>
    </source>
</evidence>
<feature type="transmembrane region" description="Helical" evidence="2">
    <location>
        <begin position="261"/>
        <end position="281"/>
    </location>
</feature>
<keyword evidence="5" id="KW-1185">Reference proteome</keyword>
<keyword evidence="2" id="KW-1133">Transmembrane helix</keyword>
<keyword evidence="3" id="KW-0732">Signal</keyword>
<reference evidence="5" key="1">
    <citation type="submission" date="2023-07" db="EMBL/GenBank/DDBJ databases">
        <title>30 novel species of actinomycetes from the DSMZ collection.</title>
        <authorList>
            <person name="Nouioui I."/>
        </authorList>
    </citation>
    <scope>NUCLEOTIDE SEQUENCE [LARGE SCALE GENOMIC DNA]</scope>
    <source>
        <strain evidence="5">DSM 42041</strain>
    </source>
</reference>
<evidence type="ECO:0008006" key="6">
    <source>
        <dbReference type="Google" id="ProtNLM"/>
    </source>
</evidence>
<feature type="chain" id="PRO_5046746191" description="DUF4350 domain-containing protein" evidence="3">
    <location>
        <begin position="22"/>
        <end position="499"/>
    </location>
</feature>
<accession>A0ABU2NX53</accession>
<evidence type="ECO:0000256" key="1">
    <source>
        <dbReference type="SAM" id="MobiDB-lite"/>
    </source>
</evidence>
<evidence type="ECO:0000313" key="4">
    <source>
        <dbReference type="EMBL" id="MDT0380567.1"/>
    </source>
</evidence>
<feature type="signal peptide" evidence="3">
    <location>
        <begin position="1"/>
        <end position="21"/>
    </location>
</feature>
<evidence type="ECO:0000256" key="3">
    <source>
        <dbReference type="SAM" id="SignalP"/>
    </source>
</evidence>
<dbReference type="EMBL" id="JAVREQ010000015">
    <property type="protein sequence ID" value="MDT0380567.1"/>
    <property type="molecule type" value="Genomic_DNA"/>
</dbReference>
<dbReference type="Proteomes" id="UP001183414">
    <property type="component" value="Unassembled WGS sequence"/>
</dbReference>
<name>A0ABU2NX53_9ACTN</name>
<organism evidence="4 5">
    <name type="scientific">Streptomyces hazeniae</name>
    <dbReference type="NCBI Taxonomy" id="3075538"/>
    <lineage>
        <taxon>Bacteria</taxon>
        <taxon>Bacillati</taxon>
        <taxon>Actinomycetota</taxon>
        <taxon>Actinomycetes</taxon>
        <taxon>Kitasatosporales</taxon>
        <taxon>Streptomycetaceae</taxon>
        <taxon>Streptomyces</taxon>
    </lineage>
</organism>
<feature type="transmembrane region" description="Helical" evidence="2">
    <location>
        <begin position="194"/>
        <end position="216"/>
    </location>
</feature>
<keyword evidence="2" id="KW-0472">Membrane</keyword>
<feature type="transmembrane region" description="Helical" evidence="2">
    <location>
        <begin position="467"/>
        <end position="486"/>
    </location>
</feature>
<sequence length="499" mass="53520">MTLTLVAFGLLLGAAAPQAAADERAGDRRQGGYAAQAAYLAEQLRKNPVYVSDQVPRAVPRSAAPRYARIAERTGVPTYVAVLPGRSAGTEGHALLDAVHARTGERGLYVLLDEERVDAAKAYGVDVPARDALATVLYETPEDAGSEHFFDRFVTVLTSGDAARLKQRAENAHGPGKPRPEEQYLDRTVRLDRIALAAVAVIGVPLAVFLCAGLTLNRRTERRARAAAAAQGSGGRKKARKGSGPLPKSWDPATKRLHARIGYACVGLGTALLAGTVFLLSGGSWKPDTMPTRADLDARAQRVAQGLAQAPVYSDPESPSTLSEADRSRLEKRIAGLDVPMYVVEIPNLSHAASNGDLPVFAEELRFTTGRTGVYAFADPVGGDIAVTNCGTPIDDTLLWDVPLDVEEPFGPARNASDLDVPDRLDRLVRYVGDIPEDDYASDCYALDAAPAVEDDALPSPLTTGVFWTYLLAWGPLLAFLPFMLLHGVHRLLDRRGAW</sequence>
<protein>
    <recommendedName>
        <fullName evidence="6">DUF4350 domain-containing protein</fullName>
    </recommendedName>
</protein>
<dbReference type="RefSeq" id="WP_311674308.1">
    <property type="nucleotide sequence ID" value="NZ_JAVREQ010000015.1"/>
</dbReference>
<comment type="caution">
    <text evidence="4">The sequence shown here is derived from an EMBL/GenBank/DDBJ whole genome shotgun (WGS) entry which is preliminary data.</text>
</comment>
<gene>
    <name evidence="4" type="ORF">RM572_17580</name>
</gene>
<evidence type="ECO:0000256" key="2">
    <source>
        <dbReference type="SAM" id="Phobius"/>
    </source>
</evidence>
<feature type="region of interest" description="Disordered" evidence="1">
    <location>
        <begin position="225"/>
        <end position="251"/>
    </location>
</feature>
<keyword evidence="2" id="KW-0812">Transmembrane</keyword>